<protein>
    <submittedName>
        <fullName evidence="1">Uncharacterized protein</fullName>
    </submittedName>
</protein>
<dbReference type="RefSeq" id="WP_344088070.1">
    <property type="nucleotide sequence ID" value="NZ_BAAALS010000044.1"/>
</dbReference>
<gene>
    <name evidence="1" type="ORF">GCM10009681_53970</name>
</gene>
<organism evidence="1 2">
    <name type="scientific">Luedemannella helvata</name>
    <dbReference type="NCBI Taxonomy" id="349315"/>
    <lineage>
        <taxon>Bacteria</taxon>
        <taxon>Bacillati</taxon>
        <taxon>Actinomycetota</taxon>
        <taxon>Actinomycetes</taxon>
        <taxon>Micromonosporales</taxon>
        <taxon>Micromonosporaceae</taxon>
        <taxon>Luedemannella</taxon>
    </lineage>
</organism>
<sequence>MVQALGRLADRVMTRLAPTTEAAAGCSYEWEYCYCKGHVTYRRRCMYGCPGVPNHCYSCSATGSYC</sequence>
<comment type="caution">
    <text evidence="1">The sequence shown here is derived from an EMBL/GenBank/DDBJ whole genome shotgun (WGS) entry which is preliminary data.</text>
</comment>
<dbReference type="Proteomes" id="UP001500655">
    <property type="component" value="Unassembled WGS sequence"/>
</dbReference>
<proteinExistence type="predicted"/>
<name>A0ABP4XD37_9ACTN</name>
<evidence type="ECO:0000313" key="2">
    <source>
        <dbReference type="Proteomes" id="UP001500655"/>
    </source>
</evidence>
<accession>A0ABP4XD37</accession>
<reference evidence="2" key="1">
    <citation type="journal article" date="2019" name="Int. J. Syst. Evol. Microbiol.">
        <title>The Global Catalogue of Microorganisms (GCM) 10K type strain sequencing project: providing services to taxonomists for standard genome sequencing and annotation.</title>
        <authorList>
            <consortium name="The Broad Institute Genomics Platform"/>
            <consortium name="The Broad Institute Genome Sequencing Center for Infectious Disease"/>
            <person name="Wu L."/>
            <person name="Ma J."/>
        </authorList>
    </citation>
    <scope>NUCLEOTIDE SEQUENCE [LARGE SCALE GENOMIC DNA]</scope>
    <source>
        <strain evidence="2">JCM 13249</strain>
    </source>
</reference>
<dbReference type="EMBL" id="BAAALS010000044">
    <property type="protein sequence ID" value="GAA1775671.1"/>
    <property type="molecule type" value="Genomic_DNA"/>
</dbReference>
<evidence type="ECO:0000313" key="1">
    <source>
        <dbReference type="EMBL" id="GAA1775671.1"/>
    </source>
</evidence>
<keyword evidence="2" id="KW-1185">Reference proteome</keyword>